<name>A0ABS5Y7X9_9GAMM</name>
<evidence type="ECO:0000256" key="1">
    <source>
        <dbReference type="SAM" id="MobiDB-lite"/>
    </source>
</evidence>
<keyword evidence="2" id="KW-0812">Transmembrane</keyword>
<accession>A0ABS5Y7X9</accession>
<comment type="caution">
    <text evidence="3">The sequence shown here is derived from an EMBL/GenBank/DDBJ whole genome shotgun (WGS) entry which is preliminary data.</text>
</comment>
<sequence length="113" mass="12760">MAAVAICAVSALVMLLWNALLPDIFGVKSIGFLQALGLLILSKILFGSFGGRGMFGRHGRALRERWMMMSPEEREAFIHHRGMGHRHGPWHERCRRQDRDNSPRPHSDDNGQA</sequence>
<feature type="transmembrane region" description="Helical" evidence="2">
    <location>
        <begin position="32"/>
        <end position="55"/>
    </location>
</feature>
<reference evidence="3 4" key="1">
    <citation type="journal article" date="2021" name="Genome Biol. Evol.">
        <title>The evolution of interdependence in a four-way mealybug symbiosis.</title>
        <authorList>
            <person name="Garber A.I."/>
            <person name="Kupper M."/>
            <person name="Laetsch D.R."/>
            <person name="Weldon S.R."/>
            <person name="Ladinsky M.S."/>
            <person name="Bjorkman P.J."/>
            <person name="McCutcheon J.P."/>
        </authorList>
    </citation>
    <scope>NUCLEOTIDE SEQUENCE [LARGE SCALE GENOMIC DNA]</scope>
    <source>
        <strain evidence="3">SOD</strain>
    </source>
</reference>
<evidence type="ECO:0000256" key="2">
    <source>
        <dbReference type="SAM" id="Phobius"/>
    </source>
</evidence>
<organism evidence="3 4">
    <name type="scientific">Candidatus Sodalis endolongispinus</name>
    <dbReference type="NCBI Taxonomy" id="2812662"/>
    <lineage>
        <taxon>Bacteria</taxon>
        <taxon>Pseudomonadati</taxon>
        <taxon>Pseudomonadota</taxon>
        <taxon>Gammaproteobacteria</taxon>
        <taxon>Enterobacterales</taxon>
        <taxon>Bruguierivoracaceae</taxon>
        <taxon>Sodalis</taxon>
    </lineage>
</organism>
<feature type="region of interest" description="Disordered" evidence="1">
    <location>
        <begin position="83"/>
        <end position="113"/>
    </location>
</feature>
<gene>
    <name evidence="3" type="ORF">JZM24_00535</name>
</gene>
<protein>
    <submittedName>
        <fullName evidence="3">Uncharacterized protein</fullName>
    </submittedName>
</protein>
<keyword evidence="2" id="KW-1133">Transmembrane helix</keyword>
<evidence type="ECO:0000313" key="4">
    <source>
        <dbReference type="Proteomes" id="UP000811282"/>
    </source>
</evidence>
<evidence type="ECO:0000313" key="3">
    <source>
        <dbReference type="EMBL" id="MBT9431032.1"/>
    </source>
</evidence>
<dbReference type="Proteomes" id="UP000811282">
    <property type="component" value="Unassembled WGS sequence"/>
</dbReference>
<keyword evidence="2" id="KW-0472">Membrane</keyword>
<feature type="compositionally biased region" description="Basic and acidic residues" evidence="1">
    <location>
        <begin position="89"/>
        <end position="113"/>
    </location>
</feature>
<dbReference type="EMBL" id="JAFJYC010000001">
    <property type="protein sequence ID" value="MBT9431032.1"/>
    <property type="molecule type" value="Genomic_DNA"/>
</dbReference>
<keyword evidence="4" id="KW-1185">Reference proteome</keyword>
<proteinExistence type="predicted"/>